<comment type="pathway">
    <text evidence="3">Amino-acid biosynthesis; L-lysine biosynthesis via DAP pathway; LL-2,6-diaminopimelate from (S)-tetrahydrodipicolinate (succinylase route): step 3/3.</text>
</comment>
<dbReference type="Pfam" id="PF01546">
    <property type="entry name" value="Peptidase_M20"/>
    <property type="match status" value="1"/>
</dbReference>
<dbReference type="SUPFAM" id="SSF55031">
    <property type="entry name" value="Bacterial exopeptidase dimerisation domain"/>
    <property type="match status" value="1"/>
</dbReference>
<comment type="cofactor">
    <cofactor evidence="2">
        <name>Zn(2+)</name>
        <dbReference type="ChEBI" id="CHEBI:29105"/>
    </cofactor>
</comment>
<evidence type="ECO:0000256" key="11">
    <source>
        <dbReference type="ARBA" id="ARBA00051301"/>
    </source>
</evidence>
<comment type="cofactor">
    <cofactor evidence="1">
        <name>Co(2+)</name>
        <dbReference type="ChEBI" id="CHEBI:48828"/>
    </cofactor>
</comment>
<evidence type="ECO:0000256" key="3">
    <source>
        <dbReference type="ARBA" id="ARBA00005130"/>
    </source>
</evidence>
<comment type="similarity">
    <text evidence="4">Belongs to the peptidase M20A family.</text>
</comment>
<evidence type="ECO:0000256" key="4">
    <source>
        <dbReference type="ARBA" id="ARBA00006247"/>
    </source>
</evidence>
<keyword evidence="7" id="KW-0479">Metal-binding</keyword>
<dbReference type="Proteomes" id="UP001595898">
    <property type="component" value="Unassembled WGS sequence"/>
</dbReference>
<dbReference type="PANTHER" id="PTHR43808">
    <property type="entry name" value="ACETYLORNITHINE DEACETYLASE"/>
    <property type="match status" value="1"/>
</dbReference>
<evidence type="ECO:0000256" key="1">
    <source>
        <dbReference type="ARBA" id="ARBA00001941"/>
    </source>
</evidence>
<evidence type="ECO:0000256" key="2">
    <source>
        <dbReference type="ARBA" id="ARBA00001947"/>
    </source>
</evidence>
<dbReference type="AlphaFoldDB" id="A0ABD5PJC3"/>
<accession>A0ABD5PJC3</accession>
<dbReference type="InterPro" id="IPR010182">
    <property type="entry name" value="ArgE/DapE"/>
</dbReference>
<dbReference type="GO" id="GO:0046872">
    <property type="term" value="F:metal ion binding"/>
    <property type="evidence" value="ECO:0007669"/>
    <property type="project" value="UniProtKB-KW"/>
</dbReference>
<dbReference type="InterPro" id="IPR050072">
    <property type="entry name" value="Peptidase_M20A"/>
</dbReference>
<evidence type="ECO:0000256" key="9">
    <source>
        <dbReference type="ARBA" id="ARBA00022833"/>
    </source>
</evidence>
<dbReference type="PANTHER" id="PTHR43808:SF32">
    <property type="entry name" value="ARGE_DAPE-RELATED DEACYLASE"/>
    <property type="match status" value="1"/>
</dbReference>
<dbReference type="CDD" id="cd08659">
    <property type="entry name" value="M20_ArgE_DapE-like"/>
    <property type="match status" value="1"/>
</dbReference>
<comment type="caution">
    <text evidence="13">The sequence shown here is derived from an EMBL/GenBank/DDBJ whole genome shotgun (WGS) entry which is preliminary data.</text>
</comment>
<reference evidence="13 14" key="1">
    <citation type="journal article" date="2019" name="Int. J. Syst. Evol. Microbiol.">
        <title>The Global Catalogue of Microorganisms (GCM) 10K type strain sequencing project: providing services to taxonomists for standard genome sequencing and annotation.</title>
        <authorList>
            <consortium name="The Broad Institute Genomics Platform"/>
            <consortium name="The Broad Institute Genome Sequencing Center for Infectious Disease"/>
            <person name="Wu L."/>
            <person name="Ma J."/>
        </authorList>
    </citation>
    <scope>NUCLEOTIDE SEQUENCE [LARGE SCALE GENOMIC DNA]</scope>
    <source>
        <strain evidence="13 14">WLHS5</strain>
    </source>
</reference>
<evidence type="ECO:0000256" key="10">
    <source>
        <dbReference type="ARBA" id="ARBA00023285"/>
    </source>
</evidence>
<dbReference type="InterPro" id="IPR011650">
    <property type="entry name" value="Peptidase_M20_dimer"/>
</dbReference>
<dbReference type="NCBIfam" id="TIGR01910">
    <property type="entry name" value="DapE-ArgE"/>
    <property type="match status" value="1"/>
</dbReference>
<name>A0ABD5PJC3_9EURY</name>
<dbReference type="PROSITE" id="PS00758">
    <property type="entry name" value="ARGE_DAPE_CPG2_1"/>
    <property type="match status" value="1"/>
</dbReference>
<evidence type="ECO:0000256" key="6">
    <source>
        <dbReference type="ARBA" id="ARBA00016853"/>
    </source>
</evidence>
<proteinExistence type="inferred from homology"/>
<sequence length="381" mass="39982">MSSRDEVVDLAAALVGQPSENPPGNEAPVATVLEERFRSSPIDYEVTVTDVEPGRPNVVARAGDPDGGSVLLTGHTDVVPASRDDWNGDPFEPRIVDDRLIGRGTADMKGAIAAQIVAAEAYAADDPAGEVVLAFAVDEERDGAGTNALVDAGIDADVAILGEPTELDVCTAQKGSVWYRIEIRGERAHAGTPDRATSAATGLGRLLGAIDDLDADRRENTAHDLLSPETVTVTEVESGSAPNVVPGEAVVTVDWRLLPGENGTGDPDSVLSDFLSAVASARGLDVTFERIASGRPAEVDPETKPVRVLRRAATEITDRGAVGGFDAWTDLPVLAIDGSIPTVLFGPGSITDAHTVEESVPISELHDAARVYRSFLDRWLG</sequence>
<dbReference type="Pfam" id="PF07687">
    <property type="entry name" value="M20_dimer"/>
    <property type="match status" value="1"/>
</dbReference>
<evidence type="ECO:0000259" key="12">
    <source>
        <dbReference type="Pfam" id="PF07687"/>
    </source>
</evidence>
<dbReference type="EMBL" id="JBHSFA010000002">
    <property type="protein sequence ID" value="MFC4540581.1"/>
    <property type="molecule type" value="Genomic_DNA"/>
</dbReference>
<keyword evidence="14" id="KW-1185">Reference proteome</keyword>
<evidence type="ECO:0000313" key="14">
    <source>
        <dbReference type="Proteomes" id="UP001595898"/>
    </source>
</evidence>
<comment type="catalytic activity">
    <reaction evidence="11">
        <text>N-succinyl-(2S,6S)-2,6-diaminopimelate + H2O = (2S,6S)-2,6-diaminopimelate + succinate</text>
        <dbReference type="Rhea" id="RHEA:22608"/>
        <dbReference type="ChEBI" id="CHEBI:15377"/>
        <dbReference type="ChEBI" id="CHEBI:30031"/>
        <dbReference type="ChEBI" id="CHEBI:57609"/>
        <dbReference type="ChEBI" id="CHEBI:58087"/>
        <dbReference type="EC" id="3.5.1.18"/>
    </reaction>
</comment>
<gene>
    <name evidence="13" type="ORF">ACFO5R_01410</name>
</gene>
<evidence type="ECO:0000256" key="7">
    <source>
        <dbReference type="ARBA" id="ARBA00022723"/>
    </source>
</evidence>
<evidence type="ECO:0000256" key="5">
    <source>
        <dbReference type="ARBA" id="ARBA00011921"/>
    </source>
</evidence>
<evidence type="ECO:0000256" key="8">
    <source>
        <dbReference type="ARBA" id="ARBA00022801"/>
    </source>
</evidence>
<dbReference type="InterPro" id="IPR002933">
    <property type="entry name" value="Peptidase_M20"/>
</dbReference>
<dbReference type="RefSeq" id="WP_250138748.1">
    <property type="nucleotide sequence ID" value="NZ_JALIQP010000001.1"/>
</dbReference>
<keyword evidence="8" id="KW-0378">Hydrolase</keyword>
<evidence type="ECO:0000313" key="13">
    <source>
        <dbReference type="EMBL" id="MFC4540581.1"/>
    </source>
</evidence>
<dbReference type="EC" id="3.5.1.18" evidence="5"/>
<dbReference type="InterPro" id="IPR001261">
    <property type="entry name" value="ArgE/DapE_CS"/>
</dbReference>
<protein>
    <recommendedName>
        <fullName evidence="6">Probable succinyl-diaminopimelate desuccinylase</fullName>
        <ecNumber evidence="5">3.5.1.18</ecNumber>
    </recommendedName>
</protein>
<keyword evidence="10" id="KW-0170">Cobalt</keyword>
<dbReference type="Gene3D" id="3.40.630.10">
    <property type="entry name" value="Zn peptidases"/>
    <property type="match status" value="1"/>
</dbReference>
<organism evidence="13 14">
    <name type="scientific">Halosolutus amylolyticus</name>
    <dbReference type="NCBI Taxonomy" id="2932267"/>
    <lineage>
        <taxon>Archaea</taxon>
        <taxon>Methanobacteriati</taxon>
        <taxon>Methanobacteriota</taxon>
        <taxon>Stenosarchaea group</taxon>
        <taxon>Halobacteria</taxon>
        <taxon>Halobacteriales</taxon>
        <taxon>Natrialbaceae</taxon>
        <taxon>Halosolutus</taxon>
    </lineage>
</organism>
<dbReference type="InterPro" id="IPR036264">
    <property type="entry name" value="Bact_exopeptidase_dim_dom"/>
</dbReference>
<feature type="domain" description="Peptidase M20 dimerisation" evidence="12">
    <location>
        <begin position="171"/>
        <end position="262"/>
    </location>
</feature>
<keyword evidence="9" id="KW-0862">Zinc</keyword>
<dbReference type="GO" id="GO:0009014">
    <property type="term" value="F:succinyl-diaminopimelate desuccinylase activity"/>
    <property type="evidence" value="ECO:0007669"/>
    <property type="project" value="UniProtKB-EC"/>
</dbReference>
<dbReference type="Gene3D" id="3.30.70.360">
    <property type="match status" value="1"/>
</dbReference>
<dbReference type="SUPFAM" id="SSF53187">
    <property type="entry name" value="Zn-dependent exopeptidases"/>
    <property type="match status" value="1"/>
</dbReference>